<protein>
    <submittedName>
        <fullName evidence="1">Uncharacterized protein</fullName>
    </submittedName>
</protein>
<reference evidence="1 2" key="1">
    <citation type="submission" date="2019-11" db="EMBL/GenBank/DDBJ databases">
        <title>Acidiferrimicrobium australis gen. nov., sp. nov., an acidophilic and obligately heterotrophic, member of the Actinobacteria that catalyses dissimilatory oxido- reduction of iron isolated from metal-rich acidic water in Chile.</title>
        <authorList>
            <person name="Gonzalez D."/>
            <person name="Huber K."/>
            <person name="Hedrich S."/>
            <person name="Rojas-Villalobos C."/>
            <person name="Quatrini R."/>
            <person name="Dinamarca M.A."/>
            <person name="Schwarz A."/>
            <person name="Canales C."/>
            <person name="Nancucheo I."/>
        </authorList>
    </citation>
    <scope>NUCLEOTIDE SEQUENCE [LARGE SCALE GENOMIC DNA]</scope>
    <source>
        <strain evidence="1 2">USS-CCA1</strain>
    </source>
</reference>
<evidence type="ECO:0000313" key="1">
    <source>
        <dbReference type="EMBL" id="MST31512.1"/>
    </source>
</evidence>
<dbReference type="EMBL" id="WJHE01000087">
    <property type="protein sequence ID" value="MST31512.1"/>
    <property type="molecule type" value="Genomic_DNA"/>
</dbReference>
<comment type="caution">
    <text evidence="1">The sequence shown here is derived from an EMBL/GenBank/DDBJ whole genome shotgun (WGS) entry which is preliminary data.</text>
</comment>
<proteinExistence type="predicted"/>
<accession>A0ABW9QQB5</accession>
<sequence length="308" mass="32165">MAPPTQVGPPGNPVDTPVVAHPVGWTEQELGLLSYWIPPVPGQCSLGPGPGFPGGYKAMTLGSGCSGLGTSLSPGTPIVIRQAARRPQGRRIVLNTLAAWESHHGADIVVYDLPRFGVRFELWGRVGAEVGRTIGPSGLDAVLTTPQPVAVPGGWKTVSWGGFSASVPRGWAVTTVRRRPSNVTPRELAEASVTDRRIMEHQCDLFPRAGVYRGDPTWSCQGLSYAEVAGGLWLGKDVNPGPRATPFSTSSGATIVARWSPYAGDASLMGFTVHAGGETIQGTLLIGSDPVLAEQILSSIRATGSAGS</sequence>
<organism evidence="1 2">
    <name type="scientific">Acidiferrimicrobium australe</name>
    <dbReference type="NCBI Taxonomy" id="2664430"/>
    <lineage>
        <taxon>Bacteria</taxon>
        <taxon>Bacillati</taxon>
        <taxon>Actinomycetota</taxon>
        <taxon>Acidimicrobiia</taxon>
        <taxon>Acidimicrobiales</taxon>
        <taxon>Acidimicrobiaceae</taxon>
        <taxon>Acidiferrimicrobium</taxon>
    </lineage>
</organism>
<dbReference type="Proteomes" id="UP000437736">
    <property type="component" value="Unassembled WGS sequence"/>
</dbReference>
<evidence type="ECO:0000313" key="2">
    <source>
        <dbReference type="Proteomes" id="UP000437736"/>
    </source>
</evidence>
<keyword evidence="2" id="KW-1185">Reference proteome</keyword>
<name>A0ABW9QQB5_9ACTN</name>
<gene>
    <name evidence="1" type="ORF">GHK86_02050</name>
</gene>